<dbReference type="GO" id="GO:0004622">
    <property type="term" value="F:phosphatidylcholine lysophospholipase activity"/>
    <property type="evidence" value="ECO:0007669"/>
    <property type="project" value="TreeGrafter"/>
</dbReference>
<dbReference type="PANTHER" id="PTHR30383">
    <property type="entry name" value="THIOESTERASE 1/PROTEASE 1/LYSOPHOSPHOLIPASE L1"/>
    <property type="match status" value="1"/>
</dbReference>
<evidence type="ECO:0000313" key="2">
    <source>
        <dbReference type="EMBL" id="PIR93821.1"/>
    </source>
</evidence>
<accession>A0A2H0V421</accession>
<dbReference type="InterPro" id="IPR051532">
    <property type="entry name" value="Ester_Hydrolysis_Enzymes"/>
</dbReference>
<dbReference type="InterPro" id="IPR036514">
    <property type="entry name" value="SGNH_hydro_sf"/>
</dbReference>
<dbReference type="PANTHER" id="PTHR30383:SF5">
    <property type="entry name" value="SGNH HYDROLASE-TYPE ESTERASE DOMAIN-CONTAINING PROTEIN"/>
    <property type="match status" value="1"/>
</dbReference>
<dbReference type="SUPFAM" id="SSF52266">
    <property type="entry name" value="SGNH hydrolase"/>
    <property type="match status" value="1"/>
</dbReference>
<dbReference type="InterPro" id="IPR013830">
    <property type="entry name" value="SGNH_hydro"/>
</dbReference>
<dbReference type="Proteomes" id="UP000229901">
    <property type="component" value="Unassembled WGS sequence"/>
</dbReference>
<name>A0A2H0V421_9BACT</name>
<gene>
    <name evidence="2" type="ORF">COT97_04685</name>
</gene>
<feature type="domain" description="SGNH hydrolase-type esterase" evidence="1">
    <location>
        <begin position="6"/>
        <end position="191"/>
    </location>
</feature>
<dbReference type="Gene3D" id="3.40.50.1110">
    <property type="entry name" value="SGNH hydrolase"/>
    <property type="match status" value="1"/>
</dbReference>
<reference evidence="3" key="1">
    <citation type="submission" date="2017-09" db="EMBL/GenBank/DDBJ databases">
        <title>Depth-based differentiation of microbial function through sediment-hosted aquifers and enrichment of novel symbionts in the deep terrestrial subsurface.</title>
        <authorList>
            <person name="Probst A.J."/>
            <person name="Ladd B."/>
            <person name="Jarett J.K."/>
            <person name="Geller-Mcgrath D.E."/>
            <person name="Sieber C.M.K."/>
            <person name="Emerson J.B."/>
            <person name="Anantharaman K."/>
            <person name="Thomas B.C."/>
            <person name="Malmstrom R."/>
            <person name="Stieglmeier M."/>
            <person name="Klingl A."/>
            <person name="Woyke T."/>
            <person name="Ryan C.M."/>
            <person name="Banfield J.F."/>
        </authorList>
    </citation>
    <scope>NUCLEOTIDE SEQUENCE [LARGE SCALE GENOMIC DNA]</scope>
</reference>
<dbReference type="EMBL" id="PFAP01000035">
    <property type="protein sequence ID" value="PIR93821.1"/>
    <property type="molecule type" value="Genomic_DNA"/>
</dbReference>
<evidence type="ECO:0000313" key="3">
    <source>
        <dbReference type="Proteomes" id="UP000229901"/>
    </source>
</evidence>
<proteinExistence type="predicted"/>
<dbReference type="Pfam" id="PF13472">
    <property type="entry name" value="Lipase_GDSL_2"/>
    <property type="match status" value="1"/>
</dbReference>
<evidence type="ECO:0000259" key="1">
    <source>
        <dbReference type="Pfam" id="PF13472"/>
    </source>
</evidence>
<protein>
    <recommendedName>
        <fullName evidence="1">SGNH hydrolase-type esterase domain-containing protein</fullName>
    </recommendedName>
</protein>
<dbReference type="AlphaFoldDB" id="A0A2H0V421"/>
<comment type="caution">
    <text evidence="2">The sequence shown here is derived from an EMBL/GenBank/DDBJ whole genome shotgun (WGS) entry which is preliminary data.</text>
</comment>
<organism evidence="2 3">
    <name type="scientific">Candidatus Falkowbacteria bacterium CG10_big_fil_rev_8_21_14_0_10_39_11</name>
    <dbReference type="NCBI Taxonomy" id="1974565"/>
    <lineage>
        <taxon>Bacteria</taxon>
        <taxon>Candidatus Falkowiibacteriota</taxon>
    </lineage>
</organism>
<sequence length="205" mass="23632">MIRLIAIGDSLVFGKGVEKKHSWVSILQIEFDLIDKYNYQVFNLGIPGDDSGKLSKRIIDEVGNRLNDTDDNVHIFILIGVNDCKGIGNKDNFCTSKETFNSNLNQIIDSLKKYTDNINFISILPVDEIKTRTIQGLFFRNDNIELYNSYIQAMCLKKGVNYIDIFSTWMKQNYQNYYAEDGIHLNVDGNKKVYSDLKHQILNAW</sequence>